<accession>A0AAD5WYJ8</accession>
<keyword evidence="2" id="KW-0472">Membrane</keyword>
<feature type="region of interest" description="Disordered" evidence="1">
    <location>
        <begin position="204"/>
        <end position="233"/>
    </location>
</feature>
<reference evidence="4" key="1">
    <citation type="submission" date="2020-05" db="EMBL/GenBank/DDBJ databases">
        <title>Phylogenomic resolution of chytrid fungi.</title>
        <authorList>
            <person name="Stajich J.E."/>
            <person name="Amses K."/>
            <person name="Simmons R."/>
            <person name="Seto K."/>
            <person name="Myers J."/>
            <person name="Bonds A."/>
            <person name="Quandt C.A."/>
            <person name="Barry K."/>
            <person name="Liu P."/>
            <person name="Grigoriev I."/>
            <person name="Longcore J.E."/>
            <person name="James T.Y."/>
        </authorList>
    </citation>
    <scope>NUCLEOTIDE SEQUENCE</scope>
    <source>
        <strain evidence="4">JEL0318</strain>
    </source>
</reference>
<dbReference type="Pfam" id="PF24840">
    <property type="entry name" value="NTF2_SigF"/>
    <property type="match status" value="1"/>
</dbReference>
<keyword evidence="2" id="KW-1133">Transmembrane helix</keyword>
<name>A0AAD5WYJ8_9FUNG</name>
<protein>
    <recommendedName>
        <fullName evidence="3">SigF-like NTF2-like domain-containing protein</fullName>
    </recommendedName>
</protein>
<evidence type="ECO:0000313" key="5">
    <source>
        <dbReference type="Proteomes" id="UP001212841"/>
    </source>
</evidence>
<dbReference type="EMBL" id="JADGJD010002956">
    <property type="protein sequence ID" value="KAJ3026860.1"/>
    <property type="molecule type" value="Genomic_DNA"/>
</dbReference>
<feature type="transmembrane region" description="Helical" evidence="2">
    <location>
        <begin position="154"/>
        <end position="178"/>
    </location>
</feature>
<dbReference type="PANTHER" id="PTHR35393">
    <property type="entry name" value="CHROMOSOME 1, WHOLE GENOME SHOTGUN SEQUENCE"/>
    <property type="match status" value="1"/>
</dbReference>
<dbReference type="SUPFAM" id="SSF54427">
    <property type="entry name" value="NTF2-like"/>
    <property type="match status" value="1"/>
</dbReference>
<feature type="compositionally biased region" description="Gly residues" evidence="1">
    <location>
        <begin position="213"/>
        <end position="222"/>
    </location>
</feature>
<dbReference type="PANTHER" id="PTHR35393:SF1">
    <property type="entry name" value="SNOAL-LIKE DOMAIN-CONTAINING PROTEIN"/>
    <property type="match status" value="1"/>
</dbReference>
<evidence type="ECO:0000259" key="3">
    <source>
        <dbReference type="Pfam" id="PF24840"/>
    </source>
</evidence>
<dbReference type="InterPro" id="IPR032710">
    <property type="entry name" value="NTF2-like_dom_sf"/>
</dbReference>
<feature type="domain" description="SigF-like NTF2-like" evidence="3">
    <location>
        <begin position="1"/>
        <end position="172"/>
    </location>
</feature>
<comment type="caution">
    <text evidence="4">The sequence shown here is derived from an EMBL/GenBank/DDBJ whole genome shotgun (WGS) entry which is preliminary data.</text>
</comment>
<keyword evidence="2" id="KW-0812">Transmembrane</keyword>
<dbReference type="Proteomes" id="UP001212841">
    <property type="component" value="Unassembled WGS sequence"/>
</dbReference>
<keyword evidence="5" id="KW-1185">Reference proteome</keyword>
<dbReference type="AlphaFoldDB" id="A0AAD5WYJ8"/>
<organism evidence="4 5">
    <name type="scientific">Rhizophlyctis rosea</name>
    <dbReference type="NCBI Taxonomy" id="64517"/>
    <lineage>
        <taxon>Eukaryota</taxon>
        <taxon>Fungi</taxon>
        <taxon>Fungi incertae sedis</taxon>
        <taxon>Chytridiomycota</taxon>
        <taxon>Chytridiomycota incertae sedis</taxon>
        <taxon>Chytridiomycetes</taxon>
        <taxon>Rhizophlyctidales</taxon>
        <taxon>Rhizophlyctidaceae</taxon>
        <taxon>Rhizophlyctis</taxon>
    </lineage>
</organism>
<gene>
    <name evidence="4" type="ORF">HK097_006287</name>
</gene>
<evidence type="ECO:0000256" key="1">
    <source>
        <dbReference type="SAM" id="MobiDB-lite"/>
    </source>
</evidence>
<sequence length="233" mass="26485">MQNPQTELTTHLLPYLLTTDTPTVSRTIEKYLTPDATFHHPFIILTGRDRVKALYTTWSKINYSFPTIVVNDIYTNKPQTRITLDITYEFTPILLFGLAQKARVITILHLRRDDASPSPVFRICRQEDYYPPDYILSTLTPRPFASSTLLIVQFILKLFGFWTIYVISFFAMILNFMVEAIGWKRVAERPGRVVDLSDVEVKEGGTGAEDTVGRGGDGGKGGGDVRRRHSPIR</sequence>
<dbReference type="InterPro" id="IPR057514">
    <property type="entry name" value="NTF2_SigF"/>
</dbReference>
<evidence type="ECO:0000256" key="2">
    <source>
        <dbReference type="SAM" id="Phobius"/>
    </source>
</evidence>
<evidence type="ECO:0000313" key="4">
    <source>
        <dbReference type="EMBL" id="KAJ3026860.1"/>
    </source>
</evidence>
<proteinExistence type="predicted"/>